<dbReference type="GO" id="GO:0016020">
    <property type="term" value="C:membrane"/>
    <property type="evidence" value="ECO:0007669"/>
    <property type="project" value="InterPro"/>
</dbReference>
<dbReference type="PANTHER" id="PTHR23516:SF23">
    <property type="entry name" value="MOLYBDATE-ANION TRANSPORTER"/>
    <property type="match status" value="1"/>
</dbReference>
<accession>A0AAD4R5A3</accession>
<dbReference type="GO" id="GO:0015098">
    <property type="term" value="F:molybdate ion transmembrane transporter activity"/>
    <property type="evidence" value="ECO:0007669"/>
    <property type="project" value="InterPro"/>
</dbReference>
<proteinExistence type="predicted"/>
<sequence>MAKDYPGDTGEISTPDKANAGGDASKLLSSFQGEILPLSTVTLTFIGVGCLTLFYLLCKASLERRLFKRGSQVDDKEKQEEELMEDGRNQAQFLGLQKSYLTVYLLGVAGDWLQGPYVYALYEAYGMSKHQIELLFIAGFASSLVFGTFIGSIADKYGRRTNLAITSGMAAQLAANSFGYVAPFDCALIILIVMAVIMVGTWPENYGDSKAPIHQSFVDAFQTIQSDRKVLFLGLVQSLFEGAMYTFVLEWTPALSRAFPTRGDDEKSAVPHGYVFASFMISVMIGSQLFKQLSVKFRPESLLRSVLLLSAFSLATPIIVPQRGILIFLSFCLFELCVGVFWPAMSYLRGLYLPEETRSTTMNFFRVPLNLIVVIILWQNFAIDTIFKFCVLALALAAAAQHFIYTMIKYDAPHQSGLNAYRNANELPEKRSLISDDDGDSDNESAQK</sequence>
<feature type="transmembrane region" description="Helical" evidence="2">
    <location>
        <begin position="302"/>
        <end position="320"/>
    </location>
</feature>
<feature type="transmembrane region" description="Helical" evidence="2">
    <location>
        <begin position="360"/>
        <end position="379"/>
    </location>
</feature>
<evidence type="ECO:0000256" key="1">
    <source>
        <dbReference type="SAM" id="MobiDB-lite"/>
    </source>
</evidence>
<feature type="transmembrane region" description="Helical" evidence="2">
    <location>
        <begin position="35"/>
        <end position="58"/>
    </location>
</feature>
<evidence type="ECO:0000313" key="3">
    <source>
        <dbReference type="EMBL" id="KAI1710571.1"/>
    </source>
</evidence>
<feature type="region of interest" description="Disordered" evidence="1">
    <location>
        <begin position="429"/>
        <end position="448"/>
    </location>
</feature>
<feature type="transmembrane region" description="Helical" evidence="2">
    <location>
        <begin position="269"/>
        <end position="290"/>
    </location>
</feature>
<organism evidence="3 4">
    <name type="scientific">Ditylenchus destructor</name>
    <dbReference type="NCBI Taxonomy" id="166010"/>
    <lineage>
        <taxon>Eukaryota</taxon>
        <taxon>Metazoa</taxon>
        <taxon>Ecdysozoa</taxon>
        <taxon>Nematoda</taxon>
        <taxon>Chromadorea</taxon>
        <taxon>Rhabditida</taxon>
        <taxon>Tylenchina</taxon>
        <taxon>Tylenchomorpha</taxon>
        <taxon>Sphaerularioidea</taxon>
        <taxon>Anguinidae</taxon>
        <taxon>Anguininae</taxon>
        <taxon>Ditylenchus</taxon>
    </lineage>
</organism>
<keyword evidence="2" id="KW-0472">Membrane</keyword>
<evidence type="ECO:0000256" key="2">
    <source>
        <dbReference type="SAM" id="Phobius"/>
    </source>
</evidence>
<dbReference type="Gene3D" id="1.20.1250.20">
    <property type="entry name" value="MFS general substrate transporter like domains"/>
    <property type="match status" value="1"/>
</dbReference>
<name>A0AAD4R5A3_9BILA</name>
<dbReference type="SUPFAM" id="SSF103473">
    <property type="entry name" value="MFS general substrate transporter"/>
    <property type="match status" value="1"/>
</dbReference>
<dbReference type="PANTHER" id="PTHR23516">
    <property type="entry name" value="SAM (S-ADENOSYL METHIONINE) TRANSPORTER"/>
    <property type="match status" value="1"/>
</dbReference>
<dbReference type="EMBL" id="JAKKPZ010000025">
    <property type="protein sequence ID" value="KAI1710571.1"/>
    <property type="molecule type" value="Genomic_DNA"/>
</dbReference>
<dbReference type="AlphaFoldDB" id="A0AAD4R5A3"/>
<feature type="transmembrane region" description="Helical" evidence="2">
    <location>
        <begin position="385"/>
        <end position="405"/>
    </location>
</feature>
<keyword evidence="2" id="KW-0812">Transmembrane</keyword>
<feature type="compositionally biased region" description="Acidic residues" evidence="1">
    <location>
        <begin position="435"/>
        <end position="448"/>
    </location>
</feature>
<comment type="caution">
    <text evidence="3">The sequence shown here is derived from an EMBL/GenBank/DDBJ whole genome shotgun (WGS) entry which is preliminary data.</text>
</comment>
<protein>
    <submittedName>
        <fullName evidence="3">Sugar-tranasporter, 12 TM domain-containing protein</fullName>
    </submittedName>
</protein>
<feature type="transmembrane region" description="Helical" evidence="2">
    <location>
        <begin position="134"/>
        <end position="154"/>
    </location>
</feature>
<dbReference type="Pfam" id="PF05631">
    <property type="entry name" value="MFS_5"/>
    <property type="match status" value="2"/>
</dbReference>
<dbReference type="InterPro" id="IPR008509">
    <property type="entry name" value="MOT2/MFSD5"/>
</dbReference>
<dbReference type="Proteomes" id="UP001201812">
    <property type="component" value="Unassembled WGS sequence"/>
</dbReference>
<keyword evidence="4" id="KW-1185">Reference proteome</keyword>
<feature type="transmembrane region" description="Helical" evidence="2">
    <location>
        <begin position="178"/>
        <end position="200"/>
    </location>
</feature>
<dbReference type="InterPro" id="IPR036259">
    <property type="entry name" value="MFS_trans_sf"/>
</dbReference>
<gene>
    <name evidence="3" type="ORF">DdX_10631</name>
</gene>
<evidence type="ECO:0000313" key="4">
    <source>
        <dbReference type="Proteomes" id="UP001201812"/>
    </source>
</evidence>
<feature type="transmembrane region" description="Helical" evidence="2">
    <location>
        <begin position="230"/>
        <end position="249"/>
    </location>
</feature>
<keyword evidence="2" id="KW-1133">Transmembrane helix</keyword>
<feature type="transmembrane region" description="Helical" evidence="2">
    <location>
        <begin position="326"/>
        <end position="348"/>
    </location>
</feature>
<reference evidence="3" key="1">
    <citation type="submission" date="2022-01" db="EMBL/GenBank/DDBJ databases">
        <title>Genome Sequence Resource for Two Populations of Ditylenchus destructor, the Migratory Endoparasitic Phytonematode.</title>
        <authorList>
            <person name="Zhang H."/>
            <person name="Lin R."/>
            <person name="Xie B."/>
        </authorList>
    </citation>
    <scope>NUCLEOTIDE SEQUENCE</scope>
    <source>
        <strain evidence="3">BazhouSP</strain>
    </source>
</reference>